<keyword evidence="1" id="KW-0175">Coiled coil</keyword>
<feature type="compositionally biased region" description="Low complexity" evidence="2">
    <location>
        <begin position="994"/>
        <end position="1009"/>
    </location>
</feature>
<keyword evidence="3" id="KW-0472">Membrane</keyword>
<proteinExistence type="predicted"/>
<keyword evidence="3" id="KW-0812">Transmembrane</keyword>
<feature type="coiled-coil region" evidence="1">
    <location>
        <begin position="557"/>
        <end position="591"/>
    </location>
</feature>
<dbReference type="PANTHER" id="PTHR45615">
    <property type="entry name" value="MYOSIN HEAVY CHAIN, NON-MUSCLE"/>
    <property type="match status" value="1"/>
</dbReference>
<organism evidence="4 5">
    <name type="scientific">Bimuria novae-zelandiae CBS 107.79</name>
    <dbReference type="NCBI Taxonomy" id="1447943"/>
    <lineage>
        <taxon>Eukaryota</taxon>
        <taxon>Fungi</taxon>
        <taxon>Dikarya</taxon>
        <taxon>Ascomycota</taxon>
        <taxon>Pezizomycotina</taxon>
        <taxon>Dothideomycetes</taxon>
        <taxon>Pleosporomycetidae</taxon>
        <taxon>Pleosporales</taxon>
        <taxon>Massarineae</taxon>
        <taxon>Didymosphaeriaceae</taxon>
        <taxon>Bimuria</taxon>
    </lineage>
</organism>
<reference evidence="4" key="1">
    <citation type="journal article" date="2020" name="Stud. Mycol.">
        <title>101 Dothideomycetes genomes: a test case for predicting lifestyles and emergence of pathogens.</title>
        <authorList>
            <person name="Haridas S."/>
            <person name="Albert R."/>
            <person name="Binder M."/>
            <person name="Bloem J."/>
            <person name="Labutti K."/>
            <person name="Salamov A."/>
            <person name="Andreopoulos B."/>
            <person name="Baker S."/>
            <person name="Barry K."/>
            <person name="Bills G."/>
            <person name="Bluhm B."/>
            <person name="Cannon C."/>
            <person name="Castanera R."/>
            <person name="Culley D."/>
            <person name="Daum C."/>
            <person name="Ezra D."/>
            <person name="Gonzalez J."/>
            <person name="Henrissat B."/>
            <person name="Kuo A."/>
            <person name="Liang C."/>
            <person name="Lipzen A."/>
            <person name="Lutzoni F."/>
            <person name="Magnuson J."/>
            <person name="Mondo S."/>
            <person name="Nolan M."/>
            <person name="Ohm R."/>
            <person name="Pangilinan J."/>
            <person name="Park H.-J."/>
            <person name="Ramirez L."/>
            <person name="Alfaro M."/>
            <person name="Sun H."/>
            <person name="Tritt A."/>
            <person name="Yoshinaga Y."/>
            <person name="Zwiers L.-H."/>
            <person name="Turgeon B."/>
            <person name="Goodwin S."/>
            <person name="Spatafora J."/>
            <person name="Crous P."/>
            <person name="Grigoriev I."/>
        </authorList>
    </citation>
    <scope>NUCLEOTIDE SEQUENCE</scope>
    <source>
        <strain evidence="4">CBS 107.79</strain>
    </source>
</reference>
<feature type="coiled-coil region" evidence="1">
    <location>
        <begin position="195"/>
        <end position="371"/>
    </location>
</feature>
<evidence type="ECO:0000313" key="4">
    <source>
        <dbReference type="EMBL" id="KAF1976957.1"/>
    </source>
</evidence>
<evidence type="ECO:0000313" key="5">
    <source>
        <dbReference type="Proteomes" id="UP000800036"/>
    </source>
</evidence>
<dbReference type="PANTHER" id="PTHR45615:SF80">
    <property type="entry name" value="GRIP DOMAIN-CONTAINING PROTEIN"/>
    <property type="match status" value="1"/>
</dbReference>
<dbReference type="Proteomes" id="UP000800036">
    <property type="component" value="Unassembled WGS sequence"/>
</dbReference>
<feature type="compositionally biased region" description="Low complexity" evidence="2">
    <location>
        <begin position="1100"/>
        <end position="1115"/>
    </location>
</feature>
<evidence type="ECO:0000256" key="3">
    <source>
        <dbReference type="SAM" id="Phobius"/>
    </source>
</evidence>
<keyword evidence="5" id="KW-1185">Reference proteome</keyword>
<evidence type="ECO:0000256" key="2">
    <source>
        <dbReference type="SAM" id="MobiDB-lite"/>
    </source>
</evidence>
<dbReference type="AlphaFoldDB" id="A0A6A5VUQ5"/>
<feature type="transmembrane region" description="Helical" evidence="3">
    <location>
        <begin position="15"/>
        <end position="39"/>
    </location>
</feature>
<accession>A0A6A5VUQ5</accession>
<feature type="compositionally biased region" description="Polar residues" evidence="2">
    <location>
        <begin position="906"/>
        <end position="915"/>
    </location>
</feature>
<feature type="compositionally biased region" description="Polar residues" evidence="2">
    <location>
        <begin position="1012"/>
        <end position="1027"/>
    </location>
</feature>
<keyword evidence="3" id="KW-1133">Transmembrane helix</keyword>
<sequence length="1159" mass="128247">MEVTNGFPSGMDPNLVLWLVNAVLIMVLMIINGAPDFILSRVQHLRTSTSSRIEQALAEPKRQIQNFHDHLAAQQSVHQKQLTADRKKYADAIQNMTSAHTRDMNDLEKRLKDQFKGIFQKQANSIEHRIENCLASAHTAAMTASNHRITALENRSEEQANATNNRFANFENTLESHEVGTAGLQIAVSELEQGFKQEKEARQKETQARRRLERTQAEWNIQQQEFNEEQIKFNGKHELQITKITILNDTVSLRLEQLEKDAKEKAEQDEIRFQKLEQEAFDKAEENDCRFKELEKTDEAQEEMIEAFQKQQVETDKSLKDETTKNKALREQLDTIREQFDAQKLVTEKQFEDQTEQIAALREDHRLTQQKLGEQKAATAAIEQNNWISQSMADLEAPKKDVTSSRQDDRATVASIKTDFSAFKKTCDEEREGDRRNASQVSTDLEAIKANVGNITSEHEVIGRNVETLASSLRGDMGTLQTQQDEERGQIAKLQETSTSHENGLEQLMKDRDDDREANDRKASDVATEMTSVKFDVIKLKVNGEKITEIVATTTSLEAVTKQLEEDRAEVATASSELKTIKETVKDLQSSQKLADDKISGFEVAQFSLEKDVTGLEASIEKMTSERSNDIRDASERTQIKRLSNDLSKTDATVEEVQDQATKFVSDADANSRKVSEIDAKVNGVVAGLEQLKTTTSSQIEAVQKGLEEYQKKSVNYLSNLIAALRNDFEGHKSQHPNAGNAMVLYVPQDVQNPRGELAHYAQENFNHLFSAIQDHTKSIGDLRKSKDATNMQLLHITNQIQHLNSHMSLWSDAISGIDQRLAEFPVEISYVTPEEMKKLGNELFYRFLHISLPLDGGHMAPTSNGSTRGRRRQVPLLHWWPVDAQVQTDDMPPKDGDMSSMSDSTGAPNGLTDQQPDDAHDKGEQPELQVDDAASPKGDVLSKSSNEESAKQESKAQGKANKGKGKASIRQQDSVDAANTADIHDKASGFGSGSTPSAPAATSTPDAGVGSSLSNPGNSNASTPRLSWSAVAASPGQNLRASRFASQNIPGPPTPQTTEKTPGRTSGGNGGKKRYMSLEEFEKQQGLGNTNNTGLADINHNNNDGHGKKNNGCDNKIHGHGNKNHGQGNKKDGHGKKNHGHGGKDGPARGGQDGPPQA</sequence>
<feature type="compositionally biased region" description="Gly residues" evidence="2">
    <location>
        <begin position="1149"/>
        <end position="1159"/>
    </location>
</feature>
<protein>
    <submittedName>
        <fullName evidence="4">Uncharacterized protein</fullName>
    </submittedName>
</protein>
<feature type="compositionally biased region" description="Basic and acidic residues" evidence="2">
    <location>
        <begin position="946"/>
        <end position="957"/>
    </location>
</feature>
<dbReference type="Gene3D" id="1.10.287.1490">
    <property type="match status" value="1"/>
</dbReference>
<gene>
    <name evidence="4" type="ORF">BU23DRAFT_565611</name>
</gene>
<name>A0A6A5VUQ5_9PLEO</name>
<feature type="compositionally biased region" description="Polar residues" evidence="2">
    <location>
        <begin position="1036"/>
        <end position="1050"/>
    </location>
</feature>
<dbReference type="EMBL" id="ML976665">
    <property type="protein sequence ID" value="KAF1976957.1"/>
    <property type="molecule type" value="Genomic_DNA"/>
</dbReference>
<feature type="region of interest" description="Disordered" evidence="2">
    <location>
        <begin position="857"/>
        <end position="1159"/>
    </location>
</feature>
<evidence type="ECO:0000256" key="1">
    <source>
        <dbReference type="SAM" id="Coils"/>
    </source>
</evidence>